<dbReference type="AlphaFoldDB" id="A0ABD1ED35"/>
<dbReference type="EMBL" id="JBDJPC010000008">
    <property type="protein sequence ID" value="KAL1492523.1"/>
    <property type="molecule type" value="Genomic_DNA"/>
</dbReference>
<accession>A0ABD1ED35</accession>
<dbReference type="EMBL" id="JBDJPC010000008">
    <property type="protein sequence ID" value="KAL1492532.1"/>
    <property type="molecule type" value="Genomic_DNA"/>
</dbReference>
<proteinExistence type="predicted"/>
<organism evidence="2 3">
    <name type="scientific">Hypothenemus hampei</name>
    <name type="common">Coffee berry borer</name>
    <dbReference type="NCBI Taxonomy" id="57062"/>
    <lineage>
        <taxon>Eukaryota</taxon>
        <taxon>Metazoa</taxon>
        <taxon>Ecdysozoa</taxon>
        <taxon>Arthropoda</taxon>
        <taxon>Hexapoda</taxon>
        <taxon>Insecta</taxon>
        <taxon>Pterygota</taxon>
        <taxon>Neoptera</taxon>
        <taxon>Endopterygota</taxon>
        <taxon>Coleoptera</taxon>
        <taxon>Polyphaga</taxon>
        <taxon>Cucujiformia</taxon>
        <taxon>Curculionidae</taxon>
        <taxon>Scolytinae</taxon>
        <taxon>Hypothenemus</taxon>
    </lineage>
</organism>
<evidence type="ECO:0000313" key="3">
    <source>
        <dbReference type="Proteomes" id="UP001566132"/>
    </source>
</evidence>
<protein>
    <submittedName>
        <fullName evidence="2">Uncharacterized protein</fullName>
    </submittedName>
</protein>
<dbReference type="Proteomes" id="UP001566132">
    <property type="component" value="Unassembled WGS sequence"/>
</dbReference>
<comment type="caution">
    <text evidence="2">The sequence shown here is derived from an EMBL/GenBank/DDBJ whole genome shotgun (WGS) entry which is preliminary data.</text>
</comment>
<sequence>MIIERKLIICTASLIVMLMIEIKKRREKIIKKKRLWTKKWIEKRGAGKGILNMLNEELLVEDPLAYRNYLRMNNTTFEKLLGLLSNKIKKQDTQFRESISARCRFVRHNYCLHAEIYIFFYYTD</sequence>
<evidence type="ECO:0000313" key="1">
    <source>
        <dbReference type="EMBL" id="KAL1492523.1"/>
    </source>
</evidence>
<keyword evidence="3" id="KW-1185">Reference proteome</keyword>
<name>A0ABD1ED35_HYPHA</name>
<reference evidence="2 3" key="1">
    <citation type="submission" date="2024-05" db="EMBL/GenBank/DDBJ databases">
        <title>Genetic variation in Jamaican populations of the coffee berry borer (Hypothenemus hampei).</title>
        <authorList>
            <person name="Errbii M."/>
            <person name="Myrie A."/>
        </authorList>
    </citation>
    <scope>NUCLEOTIDE SEQUENCE [LARGE SCALE GENOMIC DNA]</scope>
    <source>
        <strain evidence="2">JA-Hopewell-2020-01-JO</strain>
        <tissue evidence="2">Whole body</tissue>
    </source>
</reference>
<gene>
    <name evidence="1" type="ORF">ABEB36_010764</name>
    <name evidence="2" type="ORF">ABEB36_010773</name>
</gene>
<evidence type="ECO:0000313" key="2">
    <source>
        <dbReference type="EMBL" id="KAL1492532.1"/>
    </source>
</evidence>